<evidence type="ECO:0000256" key="1">
    <source>
        <dbReference type="ARBA" id="ARBA00023125"/>
    </source>
</evidence>
<dbReference type="InterPro" id="IPR015660">
    <property type="entry name" value="MASH1/Ascl1a-like"/>
</dbReference>
<feature type="region of interest" description="Disordered" evidence="2">
    <location>
        <begin position="1"/>
        <end position="27"/>
    </location>
</feature>
<dbReference type="InterPro" id="IPR011598">
    <property type="entry name" value="bHLH_dom"/>
</dbReference>
<dbReference type="Proteomes" id="UP000310708">
    <property type="component" value="Unassembled WGS sequence"/>
</dbReference>
<sequence length="143" mass="16369">MTKTLTSKKEKDLKRKQQHSEIERNRRIKVNKRFDQLRELVSKDDMKAKPSDFKLQVLDQTVEYIHKLQDELRLIKSEESSRRSSSGDINSPSTSTPSNPFQTDETIVADVLVSLSTPESPFTKLAMANKIPEDLTLPPSIKN</sequence>
<dbReference type="PROSITE" id="PS50888">
    <property type="entry name" value="BHLH"/>
    <property type="match status" value="1"/>
</dbReference>
<comment type="caution">
    <text evidence="5">The sequence shown here is derived from an EMBL/GenBank/DDBJ whole genome shotgun (WGS) entry which is preliminary data.</text>
</comment>
<dbReference type="GO" id="GO:0046983">
    <property type="term" value="F:protein dimerization activity"/>
    <property type="evidence" value="ECO:0007669"/>
    <property type="project" value="InterPro"/>
</dbReference>
<feature type="compositionally biased region" description="Basic and acidic residues" evidence="2">
    <location>
        <begin position="7"/>
        <end position="25"/>
    </location>
</feature>
<dbReference type="Pfam" id="PF00010">
    <property type="entry name" value="HLH"/>
    <property type="match status" value="1"/>
</dbReference>
<evidence type="ECO:0000313" key="7">
    <source>
        <dbReference type="Proteomes" id="UP000310708"/>
    </source>
</evidence>
<evidence type="ECO:0000313" key="5">
    <source>
        <dbReference type="EMBL" id="TIC64850.1"/>
    </source>
</evidence>
<gene>
    <name evidence="5" type="ORF">E3Q01_02511</name>
    <name evidence="4" type="ORF">E3Q17_02409</name>
</gene>
<evidence type="ECO:0000313" key="6">
    <source>
        <dbReference type="Proteomes" id="UP000307169"/>
    </source>
</evidence>
<dbReference type="GO" id="GO:0000977">
    <property type="term" value="F:RNA polymerase II transcription regulatory region sequence-specific DNA binding"/>
    <property type="evidence" value="ECO:0007669"/>
    <property type="project" value="TreeGrafter"/>
</dbReference>
<accession>A0A4T0QA25</accession>
<protein>
    <recommendedName>
        <fullName evidence="3">BHLH domain-containing protein</fullName>
    </recommendedName>
</protein>
<feature type="region of interest" description="Disordered" evidence="2">
    <location>
        <begin position="76"/>
        <end position="103"/>
    </location>
</feature>
<evidence type="ECO:0000313" key="4">
    <source>
        <dbReference type="EMBL" id="TIB99923.1"/>
    </source>
</evidence>
<feature type="compositionally biased region" description="Low complexity" evidence="2">
    <location>
        <begin position="83"/>
        <end position="100"/>
    </location>
</feature>
<evidence type="ECO:0000259" key="3">
    <source>
        <dbReference type="PROSITE" id="PS50888"/>
    </source>
</evidence>
<dbReference type="SMART" id="SM00353">
    <property type="entry name" value="HLH"/>
    <property type="match status" value="1"/>
</dbReference>
<name>A0A4T0QA25_9BASI</name>
<organism evidence="5 7">
    <name type="scientific">Wallemia mellicola</name>
    <dbReference type="NCBI Taxonomy" id="1708541"/>
    <lineage>
        <taxon>Eukaryota</taxon>
        <taxon>Fungi</taxon>
        <taxon>Dikarya</taxon>
        <taxon>Basidiomycota</taxon>
        <taxon>Wallemiomycotina</taxon>
        <taxon>Wallemiomycetes</taxon>
        <taxon>Wallemiales</taxon>
        <taxon>Wallemiaceae</taxon>
        <taxon>Wallemia</taxon>
    </lineage>
</organism>
<dbReference type="GO" id="GO:0000981">
    <property type="term" value="F:DNA-binding transcription factor activity, RNA polymerase II-specific"/>
    <property type="evidence" value="ECO:0007669"/>
    <property type="project" value="TreeGrafter"/>
</dbReference>
<reference evidence="6 7" key="1">
    <citation type="submission" date="2019-03" db="EMBL/GenBank/DDBJ databases">
        <title>Sequencing 25 genomes of Wallemia mellicola.</title>
        <authorList>
            <person name="Gostincar C."/>
        </authorList>
    </citation>
    <scope>NUCLEOTIDE SEQUENCE [LARGE SCALE GENOMIC DNA]</scope>
    <source>
        <strain evidence="4 6">EXF-1262</strain>
        <strain evidence="5 7">EXF-757</strain>
    </source>
</reference>
<keyword evidence="1" id="KW-0238">DNA-binding</keyword>
<dbReference type="GO" id="GO:0090575">
    <property type="term" value="C:RNA polymerase II transcription regulator complex"/>
    <property type="evidence" value="ECO:0007669"/>
    <property type="project" value="TreeGrafter"/>
</dbReference>
<dbReference type="EMBL" id="SPRH01000026">
    <property type="protein sequence ID" value="TIB99923.1"/>
    <property type="molecule type" value="Genomic_DNA"/>
</dbReference>
<dbReference type="PANTHER" id="PTHR13935">
    <property type="entry name" value="ACHAETE-SCUTE TRANSCRIPTION FACTOR-RELATED"/>
    <property type="match status" value="1"/>
</dbReference>
<proteinExistence type="predicted"/>
<dbReference type="SUPFAM" id="SSF47459">
    <property type="entry name" value="HLH, helix-loop-helix DNA-binding domain"/>
    <property type="match status" value="1"/>
</dbReference>
<feature type="domain" description="BHLH" evidence="3">
    <location>
        <begin position="14"/>
        <end position="68"/>
    </location>
</feature>
<dbReference type="Gene3D" id="4.10.280.10">
    <property type="entry name" value="Helix-loop-helix DNA-binding domain"/>
    <property type="match status" value="1"/>
</dbReference>
<dbReference type="Proteomes" id="UP000307169">
    <property type="component" value="Unassembled WGS sequence"/>
</dbReference>
<evidence type="ECO:0000256" key="2">
    <source>
        <dbReference type="SAM" id="MobiDB-lite"/>
    </source>
</evidence>
<dbReference type="InterPro" id="IPR036638">
    <property type="entry name" value="HLH_DNA-bd_sf"/>
</dbReference>
<dbReference type="PANTHER" id="PTHR13935:SF106">
    <property type="entry name" value="ACHAETE-SCUTE COMPLEX PROTEIN T5-RELATED"/>
    <property type="match status" value="1"/>
</dbReference>
<dbReference type="EMBL" id="SPRX01000029">
    <property type="protein sequence ID" value="TIC64850.1"/>
    <property type="molecule type" value="Genomic_DNA"/>
</dbReference>
<dbReference type="AlphaFoldDB" id="A0A4T0QA25"/>